<reference evidence="1 2" key="1">
    <citation type="submission" date="2024-01" db="EMBL/GenBank/DDBJ databases">
        <title>Genome assemblies of Stephania.</title>
        <authorList>
            <person name="Yang L."/>
        </authorList>
    </citation>
    <scope>NUCLEOTIDE SEQUENCE [LARGE SCALE GENOMIC DNA]</scope>
    <source>
        <strain evidence="1">YNDBR</strain>
        <tissue evidence="1">Leaf</tissue>
    </source>
</reference>
<gene>
    <name evidence="1" type="ORF">Syun_001950</name>
</gene>
<evidence type="ECO:0000313" key="2">
    <source>
        <dbReference type="Proteomes" id="UP001420932"/>
    </source>
</evidence>
<protein>
    <submittedName>
        <fullName evidence="1">Uncharacterized protein</fullName>
    </submittedName>
</protein>
<comment type="caution">
    <text evidence="1">The sequence shown here is derived from an EMBL/GenBank/DDBJ whole genome shotgun (WGS) entry which is preliminary data.</text>
</comment>
<organism evidence="1 2">
    <name type="scientific">Stephania yunnanensis</name>
    <dbReference type="NCBI Taxonomy" id="152371"/>
    <lineage>
        <taxon>Eukaryota</taxon>
        <taxon>Viridiplantae</taxon>
        <taxon>Streptophyta</taxon>
        <taxon>Embryophyta</taxon>
        <taxon>Tracheophyta</taxon>
        <taxon>Spermatophyta</taxon>
        <taxon>Magnoliopsida</taxon>
        <taxon>Ranunculales</taxon>
        <taxon>Menispermaceae</taxon>
        <taxon>Menispermoideae</taxon>
        <taxon>Cissampelideae</taxon>
        <taxon>Stephania</taxon>
    </lineage>
</organism>
<proteinExistence type="predicted"/>
<accession>A0AAP0Q6Z6</accession>
<sequence length="160" mass="18795">MARSYGWRIREMYEVRDIPKHVERMAFQKHWIFWNMFIGILDQAVGSYPWLEKMELIQPRSIISSIAMLEEDREEDLLENVFDVDLNFRCYVYNSSAVSRRIFWEDGTSSQVRISDVPYPLKIFSAFQLSTQQRSQEIIEVVTSGHDFTSSPEITTGRGA</sequence>
<name>A0AAP0Q6Z6_9MAGN</name>
<evidence type="ECO:0000313" key="1">
    <source>
        <dbReference type="EMBL" id="KAK9169810.1"/>
    </source>
</evidence>
<dbReference type="EMBL" id="JBBNAF010000001">
    <property type="protein sequence ID" value="KAK9169810.1"/>
    <property type="molecule type" value="Genomic_DNA"/>
</dbReference>
<keyword evidence="2" id="KW-1185">Reference proteome</keyword>
<dbReference type="AlphaFoldDB" id="A0AAP0Q6Z6"/>
<dbReference type="Proteomes" id="UP001420932">
    <property type="component" value="Unassembled WGS sequence"/>
</dbReference>